<reference evidence="3 5" key="3">
    <citation type="submission" date="2011-04" db="EMBL/GenBank/DDBJ databases">
        <authorList>
            <person name="Harkins D.M."/>
            <person name="Madupu R."/>
            <person name="Durkin A.S."/>
            <person name="Torralba M."/>
            <person name="Methe B."/>
            <person name="Sutton G.G."/>
            <person name="Nelson K.E."/>
        </authorList>
    </citation>
    <scope>NUCLEOTIDE SEQUENCE [LARGE SCALE GENOMIC DNA]</scope>
    <source>
        <strain evidence="3 5">UPII 199-6</strain>
    </source>
</reference>
<evidence type="ECO:0000313" key="4">
    <source>
        <dbReference type="Proteomes" id="UP000003242"/>
    </source>
</evidence>
<dbReference type="Proteomes" id="UP000003242">
    <property type="component" value="Unassembled WGS sequence"/>
</dbReference>
<dbReference type="InterPro" id="IPR040465">
    <property type="entry name" value="CtsR_N"/>
</dbReference>
<accession>D3LUU8</accession>
<keyword evidence="5" id="KW-1185">Reference proteome</keyword>
<dbReference type="EMBL" id="ADGP01000019">
    <property type="protein sequence ID" value="EFD94097.1"/>
    <property type="molecule type" value="Genomic_DNA"/>
</dbReference>
<sequence length="151" mass="17476">MSVLADEIEKLILHKLLKEQEEHVVLKRNELADELNCAPSQISYVLSTRFSNDKGFQVESRRGSGGFVRIVRVSDKKKEHAPAIRKEQMPVITVSLKDLDALLYRLLNQQRLGKREAVLLHHMFEALFKEVKDEQQRMAVISRVLASLRMR</sequence>
<evidence type="ECO:0000313" key="3">
    <source>
        <dbReference type="EMBL" id="EGL39788.1"/>
    </source>
</evidence>
<protein>
    <submittedName>
        <fullName evidence="2">Transcriptional repressor of CtsR</fullName>
    </submittedName>
</protein>
<dbReference type="AlphaFoldDB" id="D3LUU8"/>
<reference evidence="4" key="1">
    <citation type="submission" date="2009-12" db="EMBL/GenBank/DDBJ databases">
        <title>Sequence of Clostridiales genomosp. BVAB3 str. UPII9-5.</title>
        <authorList>
            <person name="Madupu R."/>
            <person name="Durkin A.S."/>
            <person name="Torralba M."/>
            <person name="Methe B."/>
            <person name="Sutton G.G."/>
            <person name="Strausberg R.L."/>
            <person name="Nelson K.E."/>
        </authorList>
    </citation>
    <scope>NUCLEOTIDE SEQUENCE [LARGE SCALE GENOMIC DNA]</scope>
    <source>
        <strain evidence="4">28L</strain>
    </source>
</reference>
<name>D3LUU8_9FIRM</name>
<comment type="caution">
    <text evidence="2">The sequence shown here is derived from an EMBL/GenBank/DDBJ whole genome shotgun (WGS) entry which is preliminary data.</text>
</comment>
<dbReference type="STRING" id="699218.HMPREF0889_1646"/>
<evidence type="ECO:0000313" key="5">
    <source>
        <dbReference type="Proteomes" id="UP000004018"/>
    </source>
</evidence>
<dbReference type="Gene3D" id="3.30.56.130">
    <property type="entry name" value="Transcriptional regulator CtsR, winged HTH domain"/>
    <property type="match status" value="1"/>
</dbReference>
<dbReference type="EMBL" id="AFIJ01000033">
    <property type="protein sequence ID" value="EGL39788.1"/>
    <property type="molecule type" value="Genomic_DNA"/>
</dbReference>
<evidence type="ECO:0000259" key="1">
    <source>
        <dbReference type="Pfam" id="PF05848"/>
    </source>
</evidence>
<dbReference type="InterPro" id="IPR041902">
    <property type="entry name" value="CtsR_N_sf"/>
</dbReference>
<dbReference type="OrthoDB" id="1680813at2"/>
<feature type="domain" description="CtsR N-terminal HTH" evidence="1">
    <location>
        <begin position="4"/>
        <end position="73"/>
    </location>
</feature>
<organism evidence="2 4">
    <name type="scientific">Megasphaera lornae</name>
    <dbReference type="NCBI Taxonomy" id="1000568"/>
    <lineage>
        <taxon>Bacteria</taxon>
        <taxon>Bacillati</taxon>
        <taxon>Bacillota</taxon>
        <taxon>Negativicutes</taxon>
        <taxon>Veillonellales</taxon>
        <taxon>Veillonellaceae</taxon>
        <taxon>Megasphaera</taxon>
    </lineage>
</organism>
<proteinExistence type="predicted"/>
<dbReference type="Proteomes" id="UP000004018">
    <property type="component" value="Unassembled WGS sequence"/>
</dbReference>
<dbReference type="eggNOG" id="COG4463">
    <property type="taxonomic scope" value="Bacteria"/>
</dbReference>
<dbReference type="Pfam" id="PF05848">
    <property type="entry name" value="CtsR"/>
    <property type="match status" value="1"/>
</dbReference>
<evidence type="ECO:0000313" key="2">
    <source>
        <dbReference type="EMBL" id="EFD94097.1"/>
    </source>
</evidence>
<reference evidence="2" key="2">
    <citation type="submission" date="2009-12" db="EMBL/GenBank/DDBJ databases">
        <authorList>
            <person name="Madupu R."/>
            <person name="Durkin A.S."/>
            <person name="Torralba M."/>
            <person name="Methe B."/>
            <person name="Sutton G.G."/>
            <person name="Strausberg R.L."/>
            <person name="Nelson K.E."/>
        </authorList>
    </citation>
    <scope>NUCLEOTIDE SEQUENCE</scope>
    <source>
        <strain evidence="2">28L</strain>
    </source>
</reference>
<gene>
    <name evidence="2" type="primary">ctsR</name>
    <name evidence="2" type="ORF">HMPREF0889_1646</name>
    <name evidence="3" type="ORF">HMPREF1039_1001</name>
</gene>
<dbReference type="RefSeq" id="WP_007391393.1">
    <property type="nucleotide sequence ID" value="NZ_ADGP01000019.1"/>
</dbReference>